<gene>
    <name evidence="6" type="primary">lptE</name>
    <name evidence="7" type="ORF">GCM10022279_06180</name>
</gene>
<comment type="subcellular location">
    <subcellularLocation>
        <location evidence="6">Cell outer membrane</location>
        <topology evidence="6">Lipid-anchor</topology>
    </subcellularLocation>
</comment>
<keyword evidence="3 6" id="KW-0564">Palmitate</keyword>
<organism evidence="7 8">
    <name type="scientific">Comamonas faecalis</name>
    <dbReference type="NCBI Taxonomy" id="1387849"/>
    <lineage>
        <taxon>Bacteria</taxon>
        <taxon>Pseudomonadati</taxon>
        <taxon>Pseudomonadota</taxon>
        <taxon>Betaproteobacteria</taxon>
        <taxon>Burkholderiales</taxon>
        <taxon>Comamonadaceae</taxon>
        <taxon>Comamonas</taxon>
    </lineage>
</organism>
<evidence type="ECO:0000256" key="5">
    <source>
        <dbReference type="ARBA" id="ARBA00023288"/>
    </source>
</evidence>
<name>A0ABP7QNY5_9BURK</name>
<evidence type="ECO:0000313" key="7">
    <source>
        <dbReference type="EMBL" id="GAA3985766.1"/>
    </source>
</evidence>
<dbReference type="Proteomes" id="UP001501627">
    <property type="component" value="Unassembled WGS sequence"/>
</dbReference>
<keyword evidence="2 6" id="KW-0472">Membrane</keyword>
<dbReference type="InterPro" id="IPR007485">
    <property type="entry name" value="LPS_assembly_LptE"/>
</dbReference>
<dbReference type="PANTHER" id="PTHR38098">
    <property type="entry name" value="LPS-ASSEMBLY LIPOPROTEIN LPTE"/>
    <property type="match status" value="1"/>
</dbReference>
<sequence length="172" mass="19139">MNKRRFLLTLAPALLAGCGFRLRGVPTFAFRSLYIQASAGSSLARELRRTLQGAGGSLIVVTDEAQKAQAEVVLDLLSERNERVVVSLNSAGQVRELQLRLRVRFRLRDAQGRGWIEETELLQQRDVSYNESVALSKEGEEALLQRNMQTDMVQQLLRRLAAAHPPAAAAKQ</sequence>
<comment type="similarity">
    <text evidence="6">Belongs to the LptE lipoprotein family.</text>
</comment>
<comment type="subunit">
    <text evidence="6">Component of the lipopolysaccharide transport and assembly complex. Interacts with LptD.</text>
</comment>
<evidence type="ECO:0000256" key="6">
    <source>
        <dbReference type="HAMAP-Rule" id="MF_01186"/>
    </source>
</evidence>
<protein>
    <recommendedName>
        <fullName evidence="6">LPS-assembly lipoprotein LptE</fullName>
    </recommendedName>
</protein>
<evidence type="ECO:0000313" key="8">
    <source>
        <dbReference type="Proteomes" id="UP001501627"/>
    </source>
</evidence>
<dbReference type="PROSITE" id="PS51257">
    <property type="entry name" value="PROKAR_LIPOPROTEIN"/>
    <property type="match status" value="1"/>
</dbReference>
<evidence type="ECO:0000256" key="3">
    <source>
        <dbReference type="ARBA" id="ARBA00023139"/>
    </source>
</evidence>
<dbReference type="PANTHER" id="PTHR38098:SF1">
    <property type="entry name" value="LPS-ASSEMBLY LIPOPROTEIN LPTE"/>
    <property type="match status" value="1"/>
</dbReference>
<keyword evidence="4 6" id="KW-0998">Cell outer membrane</keyword>
<evidence type="ECO:0000256" key="1">
    <source>
        <dbReference type="ARBA" id="ARBA00022729"/>
    </source>
</evidence>
<proteinExistence type="inferred from homology"/>
<comment type="caution">
    <text evidence="7">The sequence shown here is derived from an EMBL/GenBank/DDBJ whole genome shotgun (WGS) entry which is preliminary data.</text>
</comment>
<keyword evidence="5 6" id="KW-0449">Lipoprotein</keyword>
<accession>A0ABP7QNY5</accession>
<evidence type="ECO:0000256" key="4">
    <source>
        <dbReference type="ARBA" id="ARBA00023237"/>
    </source>
</evidence>
<reference evidence="8" key="1">
    <citation type="journal article" date="2019" name="Int. J. Syst. Evol. Microbiol.">
        <title>The Global Catalogue of Microorganisms (GCM) 10K type strain sequencing project: providing services to taxonomists for standard genome sequencing and annotation.</title>
        <authorList>
            <consortium name="The Broad Institute Genomics Platform"/>
            <consortium name="The Broad Institute Genome Sequencing Center for Infectious Disease"/>
            <person name="Wu L."/>
            <person name="Ma J."/>
        </authorList>
    </citation>
    <scope>NUCLEOTIDE SEQUENCE [LARGE SCALE GENOMIC DNA]</scope>
    <source>
        <strain evidence="8">JCM 17561</strain>
    </source>
</reference>
<dbReference type="Gene3D" id="3.30.160.150">
    <property type="entry name" value="Lipoprotein like domain"/>
    <property type="match status" value="1"/>
</dbReference>
<dbReference type="RefSeq" id="WP_103044595.1">
    <property type="nucleotide sequence ID" value="NZ_BAABBP010000003.1"/>
</dbReference>
<keyword evidence="1 6" id="KW-0732">Signal</keyword>
<dbReference type="Pfam" id="PF04390">
    <property type="entry name" value="LptE"/>
    <property type="match status" value="1"/>
</dbReference>
<dbReference type="HAMAP" id="MF_01186">
    <property type="entry name" value="LPS_assembly_LptE"/>
    <property type="match status" value="1"/>
</dbReference>
<comment type="function">
    <text evidence="6">Together with LptD, is involved in the assembly of lipopolysaccharide (LPS) at the surface of the outer membrane. Required for the proper assembly of LptD. Binds LPS and may serve as the LPS recognition site at the outer membrane.</text>
</comment>
<dbReference type="EMBL" id="BAABBP010000003">
    <property type="protein sequence ID" value="GAA3985766.1"/>
    <property type="molecule type" value="Genomic_DNA"/>
</dbReference>
<evidence type="ECO:0000256" key="2">
    <source>
        <dbReference type="ARBA" id="ARBA00023136"/>
    </source>
</evidence>
<keyword evidence="8" id="KW-1185">Reference proteome</keyword>